<dbReference type="EMBL" id="JAQNDK010000005">
    <property type="protein sequence ID" value="MDC0683886.1"/>
    <property type="molecule type" value="Genomic_DNA"/>
</dbReference>
<dbReference type="RefSeq" id="WP_272102036.1">
    <property type="nucleotide sequence ID" value="NZ_JAQNDK010000005.1"/>
</dbReference>
<comment type="caution">
    <text evidence="1">The sequence shown here is derived from an EMBL/GenBank/DDBJ whole genome shotgun (WGS) entry which is preliminary data.</text>
</comment>
<proteinExistence type="predicted"/>
<evidence type="ECO:0000313" key="1">
    <source>
        <dbReference type="EMBL" id="MDC0683886.1"/>
    </source>
</evidence>
<accession>A0ABT5CFL7</accession>
<sequence>MSTEATLREIAARYVWWQPPEVTLARRHHFLCQVMALGTEEDVTTLRRAMGDPALLDALEHAPPGVMDPKSWNFWHLFFGRRPPPLPERPLP</sequence>
<evidence type="ECO:0000313" key="2">
    <source>
        <dbReference type="Proteomes" id="UP001217485"/>
    </source>
</evidence>
<protein>
    <submittedName>
        <fullName evidence="1">Uncharacterized protein</fullName>
    </submittedName>
</protein>
<organism evidence="1 2">
    <name type="scientific">Sorangium atrum</name>
    <dbReference type="NCBI Taxonomy" id="2995308"/>
    <lineage>
        <taxon>Bacteria</taxon>
        <taxon>Pseudomonadati</taxon>
        <taxon>Myxococcota</taxon>
        <taxon>Polyangia</taxon>
        <taxon>Polyangiales</taxon>
        <taxon>Polyangiaceae</taxon>
        <taxon>Sorangium</taxon>
    </lineage>
</organism>
<keyword evidence="2" id="KW-1185">Reference proteome</keyword>
<name>A0ABT5CFL7_9BACT</name>
<gene>
    <name evidence="1" type="ORF">POL72_39545</name>
</gene>
<dbReference type="Proteomes" id="UP001217485">
    <property type="component" value="Unassembled WGS sequence"/>
</dbReference>
<reference evidence="1 2" key="1">
    <citation type="submission" date="2023-01" db="EMBL/GenBank/DDBJ databases">
        <title>Minimal conservation of predation-associated metabolite biosynthetic gene clusters underscores biosynthetic potential of Myxococcota including descriptions for ten novel species: Archangium lansinium sp. nov., Myxococcus landrumus sp. nov., Nannocystis bai.</title>
        <authorList>
            <person name="Ahearne A."/>
            <person name="Stevens C."/>
            <person name="Dowd S."/>
        </authorList>
    </citation>
    <scope>NUCLEOTIDE SEQUENCE [LARGE SCALE GENOMIC DNA]</scope>
    <source>
        <strain evidence="1 2">WIWO2</strain>
    </source>
</reference>